<feature type="region of interest" description="Disordered" evidence="1">
    <location>
        <begin position="425"/>
        <end position="456"/>
    </location>
</feature>
<evidence type="ECO:0000259" key="3">
    <source>
        <dbReference type="Pfam" id="PF13478"/>
    </source>
</evidence>
<evidence type="ECO:0000256" key="1">
    <source>
        <dbReference type="SAM" id="MobiDB-lite"/>
    </source>
</evidence>
<organism evidence="4 5">
    <name type="scientific">Cellulosimicrobium protaetiae</name>
    <dbReference type="NCBI Taxonomy" id="2587808"/>
    <lineage>
        <taxon>Bacteria</taxon>
        <taxon>Bacillati</taxon>
        <taxon>Actinomycetota</taxon>
        <taxon>Actinomycetes</taxon>
        <taxon>Micrococcales</taxon>
        <taxon>Promicromonosporaceae</taxon>
        <taxon>Cellulosimicrobium</taxon>
    </lineage>
</organism>
<evidence type="ECO:0000313" key="4">
    <source>
        <dbReference type="EMBL" id="QJW37411.1"/>
    </source>
</evidence>
<feature type="domain" description="XdhC- CoxI" evidence="2">
    <location>
        <begin position="18"/>
        <end position="79"/>
    </location>
</feature>
<dbReference type="Pfam" id="PF13478">
    <property type="entry name" value="XdhC_C"/>
    <property type="match status" value="1"/>
</dbReference>
<protein>
    <submittedName>
        <fullName evidence="4">XdhC family protein</fullName>
    </submittedName>
</protein>
<dbReference type="AlphaFoldDB" id="A0A6M5UJL7"/>
<name>A0A6M5UJL7_9MICO</name>
<dbReference type="Pfam" id="PF02625">
    <property type="entry name" value="XdhC_CoxI"/>
    <property type="match status" value="1"/>
</dbReference>
<dbReference type="InterPro" id="IPR003777">
    <property type="entry name" value="XdhC_CoxI"/>
</dbReference>
<dbReference type="OrthoDB" id="9815497at2"/>
<sequence>MLQIVDQLAPWLGPGQPPFAVATVVAASGSVPRPVGTAMAVRADGAVLGSLSGGCVEGAVHDAALDAIATGESHRETFGYSDDDAFAVGLSCGGTLDVHVQPVFPGDDAARALAALTAPPDGGARAGSGVPPGPGAGSGDAEAAGRGTSALVRRIDGARRTAVLVDDPGAADERSVARALHDLVGPAALDAAAAQVVAVLRAGGTATVHAAHGAPRVSAPGAAPGPALDPAVEPEGGAATLDGGAACDEAEPVTLLVETRLPAPRFLVFGANDFAGALVRHVRLLGYRVTLVDAREVFADARRFPEAEVVVEWPDRYLAAEAGAGRIDARTAVAVLTHDAKFDVPLLRLALDLPLAYVGAMGSRRSHAQRVVALRAEGVTDAALARLRSPIGLDLGAVTPEEVAVSITAELVATRHGRAAVVPLSGTDGPIHADPPAASSDPHRAVASAPMPEEAS</sequence>
<dbReference type="PANTHER" id="PTHR30388">
    <property type="entry name" value="ALDEHYDE OXIDOREDUCTASE MOLYBDENUM COFACTOR ASSEMBLY PROTEIN"/>
    <property type="match status" value="1"/>
</dbReference>
<proteinExistence type="predicted"/>
<feature type="region of interest" description="Disordered" evidence="1">
    <location>
        <begin position="118"/>
        <end position="145"/>
    </location>
</feature>
<dbReference type="InterPro" id="IPR052698">
    <property type="entry name" value="MoCofactor_Util/Proc"/>
</dbReference>
<gene>
    <name evidence="4" type="ORF">FIC82_015710</name>
</gene>
<accession>A0A6M5UJL7</accession>
<evidence type="ECO:0000259" key="2">
    <source>
        <dbReference type="Pfam" id="PF02625"/>
    </source>
</evidence>
<feature type="domain" description="XdhC Rossmann" evidence="3">
    <location>
        <begin position="267"/>
        <end position="411"/>
    </location>
</feature>
<dbReference type="PANTHER" id="PTHR30388:SF4">
    <property type="entry name" value="MOLYBDENUM COFACTOR INSERTION CHAPERONE PAOD"/>
    <property type="match status" value="1"/>
</dbReference>
<dbReference type="Gene3D" id="3.40.50.720">
    <property type="entry name" value="NAD(P)-binding Rossmann-like Domain"/>
    <property type="match status" value="1"/>
</dbReference>
<reference evidence="5" key="1">
    <citation type="journal article" date="2022" name="Int. J. Syst. Evol. Microbiol.">
        <title>Cellulosimicrobium protaetiae sp. nov., isolated from the gut of the larva of Protaetia brevitarsis seulensis.</title>
        <authorList>
            <person name="Le Han H."/>
            <person name="Nguyen T.T.H."/>
            <person name="Li Z."/>
            <person name="Shin N.R."/>
            <person name="Kim S.G."/>
        </authorList>
    </citation>
    <scope>NUCLEOTIDE SEQUENCE [LARGE SCALE GENOMIC DNA]</scope>
    <source>
        <strain evidence="5">BI34</strain>
    </source>
</reference>
<dbReference type="InterPro" id="IPR027051">
    <property type="entry name" value="XdhC_Rossmann_dom"/>
</dbReference>
<evidence type="ECO:0000313" key="5">
    <source>
        <dbReference type="Proteomes" id="UP000451354"/>
    </source>
</evidence>
<dbReference type="Proteomes" id="UP000451354">
    <property type="component" value="Chromosome"/>
</dbReference>
<dbReference type="EMBL" id="CP052757">
    <property type="protein sequence ID" value="QJW37411.1"/>
    <property type="molecule type" value="Genomic_DNA"/>
</dbReference>
<dbReference type="KEGG" id="cprt:FIC82_015710"/>
<dbReference type="RefSeq" id="WP_154799130.1">
    <property type="nucleotide sequence ID" value="NZ_CP052757.1"/>
</dbReference>
<keyword evidence="5" id="KW-1185">Reference proteome</keyword>
<feature type="compositionally biased region" description="Low complexity" evidence="1">
    <location>
        <begin position="215"/>
        <end position="231"/>
    </location>
</feature>
<feature type="region of interest" description="Disordered" evidence="1">
    <location>
        <begin position="215"/>
        <end position="239"/>
    </location>
</feature>